<dbReference type="EMBL" id="CM047743">
    <property type="protein sequence ID" value="KAJ0029993.1"/>
    <property type="molecule type" value="Genomic_DNA"/>
</dbReference>
<evidence type="ECO:0000313" key="2">
    <source>
        <dbReference type="Proteomes" id="UP001163603"/>
    </source>
</evidence>
<gene>
    <name evidence="1" type="ORF">Pint_12728</name>
</gene>
<accession>A0ACC0Y6M3</accession>
<keyword evidence="2" id="KW-1185">Reference proteome</keyword>
<evidence type="ECO:0000313" key="1">
    <source>
        <dbReference type="EMBL" id="KAJ0029993.1"/>
    </source>
</evidence>
<sequence>MRRTIMTQLFARAVVLVNLSNRVIQLKESRRSAPDGFYSYIIQLEPSNHTKKIGATMFHRRAKQAGRPTVIRIFADGVECLNKVLTPQAFIDFFQISFRIGEDGEVTVRGVRARGIDHLRRIRGLRFPDWKQSPRGPRGRYRLKN</sequence>
<proteinExistence type="predicted"/>
<comment type="caution">
    <text evidence="1">The sequence shown here is derived from an EMBL/GenBank/DDBJ whole genome shotgun (WGS) entry which is preliminary data.</text>
</comment>
<protein>
    <submittedName>
        <fullName evidence="1">Uncharacterized protein</fullName>
    </submittedName>
</protein>
<organism evidence="1 2">
    <name type="scientific">Pistacia integerrima</name>
    <dbReference type="NCBI Taxonomy" id="434235"/>
    <lineage>
        <taxon>Eukaryota</taxon>
        <taxon>Viridiplantae</taxon>
        <taxon>Streptophyta</taxon>
        <taxon>Embryophyta</taxon>
        <taxon>Tracheophyta</taxon>
        <taxon>Spermatophyta</taxon>
        <taxon>Magnoliopsida</taxon>
        <taxon>eudicotyledons</taxon>
        <taxon>Gunneridae</taxon>
        <taxon>Pentapetalae</taxon>
        <taxon>rosids</taxon>
        <taxon>malvids</taxon>
        <taxon>Sapindales</taxon>
        <taxon>Anacardiaceae</taxon>
        <taxon>Pistacia</taxon>
    </lineage>
</organism>
<dbReference type="Proteomes" id="UP001163603">
    <property type="component" value="Chromosome 8"/>
</dbReference>
<reference evidence="2" key="1">
    <citation type="journal article" date="2023" name="G3 (Bethesda)">
        <title>Genome assembly and association tests identify interacting loci associated with vigor, precocity, and sex in interspecific pistachio rootstocks.</title>
        <authorList>
            <person name="Palmer W."/>
            <person name="Jacygrad E."/>
            <person name="Sagayaradj S."/>
            <person name="Cavanaugh K."/>
            <person name="Han R."/>
            <person name="Bertier L."/>
            <person name="Beede B."/>
            <person name="Kafkas S."/>
            <person name="Golino D."/>
            <person name="Preece J."/>
            <person name="Michelmore R."/>
        </authorList>
    </citation>
    <scope>NUCLEOTIDE SEQUENCE [LARGE SCALE GENOMIC DNA]</scope>
</reference>
<name>A0ACC0Y6M3_9ROSI</name>